<sequence>MTSTTQILIAIVCSLTILQAVVALPLLSNQIQYGSEPVLDYVPDLDKRDLEEVMFPDLPERLALLLQLPRTDRKAIIDSYYDQEPPLENIQIDPRSVLDMVPVDAPSQKEVTGPIVVGPQTKSTQTSSAKKP</sequence>
<proteinExistence type="predicted"/>
<dbReference type="WBParaSite" id="JU765_v2.g5758.t1">
    <property type="protein sequence ID" value="JU765_v2.g5758.t1"/>
    <property type="gene ID" value="JU765_v2.g5758"/>
</dbReference>
<protein>
    <submittedName>
        <fullName evidence="2">Uncharacterized protein</fullName>
    </submittedName>
</protein>
<accession>A0AC34RCP8</accession>
<dbReference type="Proteomes" id="UP000887576">
    <property type="component" value="Unplaced"/>
</dbReference>
<evidence type="ECO:0000313" key="1">
    <source>
        <dbReference type="Proteomes" id="UP000887576"/>
    </source>
</evidence>
<name>A0AC34RCP8_9BILA</name>
<evidence type="ECO:0000313" key="2">
    <source>
        <dbReference type="WBParaSite" id="JU765_v2.g5758.t1"/>
    </source>
</evidence>
<organism evidence="1 2">
    <name type="scientific">Panagrolaimus sp. JU765</name>
    <dbReference type="NCBI Taxonomy" id="591449"/>
    <lineage>
        <taxon>Eukaryota</taxon>
        <taxon>Metazoa</taxon>
        <taxon>Ecdysozoa</taxon>
        <taxon>Nematoda</taxon>
        <taxon>Chromadorea</taxon>
        <taxon>Rhabditida</taxon>
        <taxon>Tylenchina</taxon>
        <taxon>Panagrolaimomorpha</taxon>
        <taxon>Panagrolaimoidea</taxon>
        <taxon>Panagrolaimidae</taxon>
        <taxon>Panagrolaimus</taxon>
    </lineage>
</organism>
<reference evidence="2" key="1">
    <citation type="submission" date="2022-11" db="UniProtKB">
        <authorList>
            <consortium name="WormBaseParasite"/>
        </authorList>
    </citation>
    <scope>IDENTIFICATION</scope>
</reference>